<reference evidence="3" key="1">
    <citation type="journal article" date="2015" name="PLoS Genet.">
        <title>Genome Sequence and Transcriptome Analyses of Chrysochromulina tobin: Metabolic Tools for Enhanced Algal Fitness in the Prominent Order Prymnesiales (Haptophyceae).</title>
        <authorList>
            <person name="Hovde B.T."/>
            <person name="Deodato C.R."/>
            <person name="Hunsperger H.M."/>
            <person name="Ryken S.A."/>
            <person name="Yost W."/>
            <person name="Jha R.K."/>
            <person name="Patterson J."/>
            <person name="Monnat R.J. Jr."/>
            <person name="Barlow S.B."/>
            <person name="Starkenburg S.R."/>
            <person name="Cattolico R.A."/>
        </authorList>
    </citation>
    <scope>NUCLEOTIDE SEQUENCE</scope>
    <source>
        <strain evidence="3">CCMP291</strain>
    </source>
</reference>
<dbReference type="InterPro" id="IPR029058">
    <property type="entry name" value="AB_hydrolase_fold"/>
</dbReference>
<dbReference type="GO" id="GO:0046464">
    <property type="term" value="P:acylglycerol catabolic process"/>
    <property type="evidence" value="ECO:0007669"/>
    <property type="project" value="TreeGrafter"/>
</dbReference>
<dbReference type="InterPro" id="IPR000073">
    <property type="entry name" value="AB_hydrolase_1"/>
</dbReference>
<dbReference type="AlphaFoldDB" id="A0A0M0LNZ0"/>
<evidence type="ECO:0000313" key="3">
    <source>
        <dbReference type="Proteomes" id="UP000037460"/>
    </source>
</evidence>
<accession>A0A0M0LNZ0</accession>
<keyword evidence="2" id="KW-0560">Oxidoreductase</keyword>
<dbReference type="InterPro" id="IPR050266">
    <property type="entry name" value="AB_hydrolase_sf"/>
</dbReference>
<evidence type="ECO:0000313" key="2">
    <source>
        <dbReference type="EMBL" id="KOO52754.1"/>
    </source>
</evidence>
<keyword evidence="2" id="KW-0575">Peroxidase</keyword>
<protein>
    <submittedName>
        <fullName evidence="2">Peroxidase</fullName>
    </submittedName>
</protein>
<dbReference type="GO" id="GO:0047372">
    <property type="term" value="F:monoacylglycerol lipase activity"/>
    <property type="evidence" value="ECO:0007669"/>
    <property type="project" value="TreeGrafter"/>
</dbReference>
<proteinExistence type="predicted"/>
<dbReference type="GO" id="GO:0016020">
    <property type="term" value="C:membrane"/>
    <property type="evidence" value="ECO:0007669"/>
    <property type="project" value="TreeGrafter"/>
</dbReference>
<dbReference type="GO" id="GO:0004601">
    <property type="term" value="F:peroxidase activity"/>
    <property type="evidence" value="ECO:0007669"/>
    <property type="project" value="UniProtKB-KW"/>
</dbReference>
<dbReference type="PANTHER" id="PTHR43798:SF33">
    <property type="entry name" value="HYDROLASE, PUTATIVE (AFU_ORTHOLOGUE AFUA_2G14860)-RELATED"/>
    <property type="match status" value="1"/>
</dbReference>
<dbReference type="Gene3D" id="3.40.50.1820">
    <property type="entry name" value="alpha/beta hydrolase"/>
    <property type="match status" value="1"/>
</dbReference>
<dbReference type="Proteomes" id="UP000037460">
    <property type="component" value="Unassembled WGS sequence"/>
</dbReference>
<feature type="domain" description="AB hydrolase-1" evidence="1">
    <location>
        <begin position="293"/>
        <end position="528"/>
    </location>
</feature>
<sequence length="544" mass="60830">MCLPVVPGQEPKGVSLFQPRCSNGAQVSSWPRFDSLGDLVANSRWARYFLSVYGELPMARDFPVCTFDFWSIDKPKLDAAGITTPSPVRKRVQPRYNERRFNWTDGELFGRYHEDNPQFYHGFAIYHSDRPYVKHNQWVEVTHHRATNTRGTADEASGRGANMWFTYTPGSGVWYWTGRTGLFDSHDAAARALCHNVTSAKWLRTALIDDGFLSVCARRAGFDTIAFRSSRMKIQNKSCELHDLVRCPAIVTTSGTVATMGMVGMLELFAPRLAGRWSCGQRASGGKPLARFLVLIHGWSGSCRYFDSTIDAIAARTGGTVYAYDLRFHGRSDKPSWGFHVHRLAADLHDFLTELQIQQPVVVGTSLGCAIIWAFIELYGDDMLHKCVFVDQAPSQWIFSDWSFGSKGIYDPASLAKIQGALFAGMDSFAKGNAECCLSHTLPGPLMELLAQETLRCDPEHLARLMADHAPRDWRPVLRRVSRPCLNLYGTDSGCFPVEGTRAVGELIPDCENVPFDGCNHWLYLEAPERFAQLVGDFALRASS</sequence>
<dbReference type="OrthoDB" id="7130006at2759"/>
<gene>
    <name evidence="2" type="ORF">Ctob_014343</name>
</gene>
<comment type="caution">
    <text evidence="2">The sequence shown here is derived from an EMBL/GenBank/DDBJ whole genome shotgun (WGS) entry which is preliminary data.</text>
</comment>
<evidence type="ECO:0000259" key="1">
    <source>
        <dbReference type="Pfam" id="PF00561"/>
    </source>
</evidence>
<name>A0A0M0LNZ0_9EUKA</name>
<dbReference type="SUPFAM" id="SSF53474">
    <property type="entry name" value="alpha/beta-Hydrolases"/>
    <property type="match status" value="1"/>
</dbReference>
<keyword evidence="3" id="KW-1185">Reference proteome</keyword>
<organism evidence="2 3">
    <name type="scientific">Chrysochromulina tobinii</name>
    <dbReference type="NCBI Taxonomy" id="1460289"/>
    <lineage>
        <taxon>Eukaryota</taxon>
        <taxon>Haptista</taxon>
        <taxon>Haptophyta</taxon>
        <taxon>Prymnesiophyceae</taxon>
        <taxon>Prymnesiales</taxon>
        <taxon>Chrysochromulinaceae</taxon>
        <taxon>Chrysochromulina</taxon>
    </lineage>
</organism>
<dbReference type="Pfam" id="PF00561">
    <property type="entry name" value="Abhydrolase_1"/>
    <property type="match status" value="1"/>
</dbReference>
<dbReference type="EMBL" id="JWZX01000516">
    <property type="protein sequence ID" value="KOO52754.1"/>
    <property type="molecule type" value="Genomic_DNA"/>
</dbReference>
<dbReference type="PANTHER" id="PTHR43798">
    <property type="entry name" value="MONOACYLGLYCEROL LIPASE"/>
    <property type="match status" value="1"/>
</dbReference>